<evidence type="ECO:0000259" key="10">
    <source>
        <dbReference type="PROSITE" id="PS50137"/>
    </source>
</evidence>
<dbReference type="SMART" id="SM00535">
    <property type="entry name" value="RIBOc"/>
    <property type="match status" value="1"/>
</dbReference>
<comment type="cofactor">
    <cofactor evidence="9">
        <name>Mg(2+)</name>
        <dbReference type="ChEBI" id="CHEBI:18420"/>
    </cofactor>
</comment>
<dbReference type="GO" id="GO:0006364">
    <property type="term" value="P:rRNA processing"/>
    <property type="evidence" value="ECO:0007669"/>
    <property type="project" value="UniProtKB-UniRule"/>
</dbReference>
<evidence type="ECO:0000313" key="12">
    <source>
        <dbReference type="EMBL" id="VIP03931.1"/>
    </source>
</evidence>
<reference evidence="12" key="1">
    <citation type="submission" date="2019-04" db="EMBL/GenBank/DDBJ databases">
        <authorList>
            <consortium name="Science for Life Laboratories"/>
        </authorList>
    </citation>
    <scope>NUCLEOTIDE SEQUENCE</scope>
    <source>
        <strain evidence="12">MBLW1</strain>
    </source>
</reference>
<dbReference type="EMBL" id="LR586016">
    <property type="protein sequence ID" value="VIP03931.1"/>
    <property type="molecule type" value="Genomic_DNA"/>
</dbReference>
<dbReference type="Pfam" id="PF00035">
    <property type="entry name" value="dsrm"/>
    <property type="match status" value="1"/>
</dbReference>
<dbReference type="InterPro" id="IPR014720">
    <property type="entry name" value="dsRBD_dom"/>
</dbReference>
<dbReference type="GO" id="GO:0004525">
    <property type="term" value="F:ribonuclease III activity"/>
    <property type="evidence" value="ECO:0007669"/>
    <property type="project" value="UniProtKB-UniRule"/>
</dbReference>
<dbReference type="HAMAP" id="MF_00104">
    <property type="entry name" value="RNase_III"/>
    <property type="match status" value="1"/>
</dbReference>
<keyword evidence="3 9" id="KW-0698">rRNA processing</keyword>
<feature type="binding site" evidence="9">
    <location>
        <position position="53"/>
    </location>
    <ligand>
        <name>Mg(2+)</name>
        <dbReference type="ChEBI" id="CHEBI:18420"/>
    </ligand>
</feature>
<evidence type="ECO:0000256" key="6">
    <source>
        <dbReference type="ARBA" id="ARBA00022759"/>
    </source>
</evidence>
<evidence type="ECO:0000256" key="3">
    <source>
        <dbReference type="ARBA" id="ARBA00022552"/>
    </source>
</evidence>
<dbReference type="GO" id="GO:0046872">
    <property type="term" value="F:metal ion binding"/>
    <property type="evidence" value="ECO:0007669"/>
    <property type="project" value="UniProtKB-KW"/>
</dbReference>
<evidence type="ECO:0000256" key="5">
    <source>
        <dbReference type="ARBA" id="ARBA00022722"/>
    </source>
</evidence>
<dbReference type="FunCoup" id="A0A6C2YRE7">
    <property type="interactions" value="422"/>
</dbReference>
<dbReference type="PROSITE" id="PS00517">
    <property type="entry name" value="RNASE_3_1"/>
    <property type="match status" value="1"/>
</dbReference>
<dbReference type="SMART" id="SM00358">
    <property type="entry name" value="DSRM"/>
    <property type="match status" value="1"/>
</dbReference>
<dbReference type="SUPFAM" id="SSF69065">
    <property type="entry name" value="RNase III domain-like"/>
    <property type="match status" value="1"/>
</dbReference>
<evidence type="ECO:0000256" key="9">
    <source>
        <dbReference type="HAMAP-Rule" id="MF_00104"/>
    </source>
</evidence>
<dbReference type="InterPro" id="IPR011907">
    <property type="entry name" value="RNase_III"/>
</dbReference>
<keyword evidence="9" id="KW-0963">Cytoplasm</keyword>
<keyword evidence="4 9" id="KW-0507">mRNA processing</keyword>
<evidence type="ECO:0000259" key="11">
    <source>
        <dbReference type="PROSITE" id="PS50142"/>
    </source>
</evidence>
<keyword evidence="9" id="KW-0460">Magnesium</keyword>
<comment type="catalytic activity">
    <reaction evidence="1 9">
        <text>Endonucleolytic cleavage to 5'-phosphomonoester.</text>
        <dbReference type="EC" id="3.1.26.3"/>
    </reaction>
</comment>
<gene>
    <name evidence="9" type="primary">rnc</name>
    <name evidence="12" type="ORF">GMBLW1_00290</name>
</gene>
<proteinExistence type="inferred from homology"/>
<feature type="binding site" evidence="9">
    <location>
        <position position="128"/>
    </location>
    <ligand>
        <name>Mg(2+)</name>
        <dbReference type="ChEBI" id="CHEBI:18420"/>
    </ligand>
</feature>
<dbReference type="PANTHER" id="PTHR11207:SF0">
    <property type="entry name" value="RIBONUCLEASE 3"/>
    <property type="match status" value="1"/>
</dbReference>
<feature type="domain" description="RNase III" evidence="11">
    <location>
        <begin position="15"/>
        <end position="139"/>
    </location>
</feature>
<dbReference type="FunFam" id="1.10.1520.10:FF:000001">
    <property type="entry name" value="Ribonuclease 3"/>
    <property type="match status" value="1"/>
</dbReference>
<dbReference type="CDD" id="cd00593">
    <property type="entry name" value="RIBOc"/>
    <property type="match status" value="1"/>
</dbReference>
<dbReference type="AlphaFoldDB" id="A0A6C2YRE7"/>
<keyword evidence="9" id="KW-0819">tRNA processing</keyword>
<evidence type="ECO:0000256" key="2">
    <source>
        <dbReference type="ARBA" id="ARBA00010183"/>
    </source>
</evidence>
<dbReference type="SUPFAM" id="SSF54768">
    <property type="entry name" value="dsRNA-binding domain-like"/>
    <property type="match status" value="1"/>
</dbReference>
<dbReference type="GO" id="GO:0010468">
    <property type="term" value="P:regulation of gene expression"/>
    <property type="evidence" value="ECO:0007669"/>
    <property type="project" value="TreeGrafter"/>
</dbReference>
<keyword evidence="7 9" id="KW-0378">Hydrolase</keyword>
<dbReference type="GO" id="GO:0005737">
    <property type="term" value="C:cytoplasm"/>
    <property type="evidence" value="ECO:0007669"/>
    <property type="project" value="UniProtKB-SubCell"/>
</dbReference>
<dbReference type="GO" id="GO:0008033">
    <property type="term" value="P:tRNA processing"/>
    <property type="evidence" value="ECO:0007669"/>
    <property type="project" value="UniProtKB-KW"/>
</dbReference>
<sequence>MPSKPVTNQPERDVLAECQQRIGYTFQRPQLLLYALTHSSGANSRQCSNERLEFLGDSVLGLITCEQVFLRFPDFQEGEMTDVKSAVVSRAACARFSEQLGLGSFLIVGKGMQLRNDVPENMLADVFESLVAAIYLDAGLDVARTFLLQFIGPEIDRVVANLNGANAKSMLQQLGQKQFGTTPRYLLLDEQGPDHNKCFKVAAEMNRKCYPAAWGRNKKEAEVKAAVNALAFINGQEIPYPSD</sequence>
<evidence type="ECO:0000313" key="13">
    <source>
        <dbReference type="Proteomes" id="UP000464378"/>
    </source>
</evidence>
<keyword evidence="6 9" id="KW-0255">Endonuclease</keyword>
<evidence type="ECO:0000256" key="1">
    <source>
        <dbReference type="ARBA" id="ARBA00000109"/>
    </source>
</evidence>
<dbReference type="GO" id="GO:0006397">
    <property type="term" value="P:mRNA processing"/>
    <property type="evidence" value="ECO:0007669"/>
    <property type="project" value="UniProtKB-UniRule"/>
</dbReference>
<evidence type="ECO:0000256" key="7">
    <source>
        <dbReference type="ARBA" id="ARBA00022801"/>
    </source>
</evidence>
<dbReference type="Gene3D" id="1.10.1520.10">
    <property type="entry name" value="Ribonuclease III domain"/>
    <property type="match status" value="1"/>
</dbReference>
<dbReference type="PANTHER" id="PTHR11207">
    <property type="entry name" value="RIBONUCLEASE III"/>
    <property type="match status" value="1"/>
</dbReference>
<comment type="similarity">
    <text evidence="2">Belongs to the ribonuclease III family.</text>
</comment>
<comment type="subcellular location">
    <subcellularLocation>
        <location evidence="9">Cytoplasm</location>
    </subcellularLocation>
</comment>
<dbReference type="GO" id="GO:0003725">
    <property type="term" value="F:double-stranded RNA binding"/>
    <property type="evidence" value="ECO:0007669"/>
    <property type="project" value="TreeGrafter"/>
</dbReference>
<dbReference type="RefSeq" id="WP_162659075.1">
    <property type="nucleotide sequence ID" value="NZ_LR593887.1"/>
</dbReference>
<keyword evidence="5 9" id="KW-0540">Nuclease</keyword>
<accession>A0A6C2YRE7</accession>
<dbReference type="InParanoid" id="A0A6C2YRE7"/>
<dbReference type="EC" id="3.1.26.3" evidence="9"/>
<dbReference type="Proteomes" id="UP000464378">
    <property type="component" value="Chromosome"/>
</dbReference>
<protein>
    <recommendedName>
        <fullName evidence="9">Ribonuclease 3</fullName>
        <ecNumber evidence="9">3.1.26.3</ecNumber>
    </recommendedName>
    <alternativeName>
        <fullName evidence="9">Ribonuclease III</fullName>
        <shortName evidence="9">RNase III</shortName>
    </alternativeName>
</protein>
<dbReference type="InterPro" id="IPR000999">
    <property type="entry name" value="RNase_III_dom"/>
</dbReference>
<keyword evidence="9" id="KW-0699">rRNA-binding</keyword>
<feature type="binding site" evidence="9">
    <location>
        <position position="125"/>
    </location>
    <ligand>
        <name>Mg(2+)</name>
        <dbReference type="ChEBI" id="CHEBI:18420"/>
    </ligand>
</feature>
<evidence type="ECO:0000256" key="8">
    <source>
        <dbReference type="ARBA" id="ARBA00022884"/>
    </source>
</evidence>
<organism evidence="12">
    <name type="scientific">Tuwongella immobilis</name>
    <dbReference type="NCBI Taxonomy" id="692036"/>
    <lineage>
        <taxon>Bacteria</taxon>
        <taxon>Pseudomonadati</taxon>
        <taxon>Planctomycetota</taxon>
        <taxon>Planctomycetia</taxon>
        <taxon>Gemmatales</taxon>
        <taxon>Gemmataceae</taxon>
        <taxon>Tuwongella</taxon>
    </lineage>
</organism>
<feature type="domain" description="DRBM" evidence="10">
    <location>
        <begin position="166"/>
        <end position="235"/>
    </location>
</feature>
<dbReference type="CDD" id="cd10845">
    <property type="entry name" value="DSRM_RNAse_III_family"/>
    <property type="match status" value="1"/>
</dbReference>
<dbReference type="NCBIfam" id="TIGR02191">
    <property type="entry name" value="RNaseIII"/>
    <property type="match status" value="1"/>
</dbReference>
<dbReference type="InterPro" id="IPR036389">
    <property type="entry name" value="RNase_III_sf"/>
</dbReference>
<evidence type="ECO:0000256" key="4">
    <source>
        <dbReference type="ARBA" id="ARBA00022664"/>
    </source>
</evidence>
<dbReference type="KEGG" id="tim:GMBLW1_00290"/>
<feature type="active site" evidence="9">
    <location>
        <position position="128"/>
    </location>
</feature>
<keyword evidence="8 9" id="KW-0694">RNA-binding</keyword>
<keyword evidence="9" id="KW-0479">Metal-binding</keyword>
<dbReference type="Pfam" id="PF14622">
    <property type="entry name" value="Ribonucleas_3_3"/>
    <property type="match status" value="1"/>
</dbReference>
<dbReference type="Gene3D" id="3.30.160.20">
    <property type="match status" value="1"/>
</dbReference>
<feature type="active site" evidence="9">
    <location>
        <position position="57"/>
    </location>
</feature>
<dbReference type="EMBL" id="LR593887">
    <property type="protein sequence ID" value="VTS05229.1"/>
    <property type="molecule type" value="Genomic_DNA"/>
</dbReference>
<keyword evidence="13" id="KW-1185">Reference proteome</keyword>
<comment type="subunit">
    <text evidence="9">Homodimer.</text>
</comment>
<dbReference type="PROSITE" id="PS50137">
    <property type="entry name" value="DS_RBD"/>
    <property type="match status" value="1"/>
</dbReference>
<comment type="function">
    <text evidence="9">Digests double-stranded RNA. Involved in the processing of primary rRNA transcript to yield the immediate precursors to the large and small rRNAs (23S and 16S). Processes some mRNAs, and tRNAs when they are encoded in the rRNA operon. Processes pre-crRNA and tracrRNA of type II CRISPR loci if present in the organism.</text>
</comment>
<dbReference type="PROSITE" id="PS50142">
    <property type="entry name" value="RNASE_3_2"/>
    <property type="match status" value="1"/>
</dbReference>
<name>A0A6C2YRE7_9BACT</name>
<dbReference type="GO" id="GO:0019843">
    <property type="term" value="F:rRNA binding"/>
    <property type="evidence" value="ECO:0007669"/>
    <property type="project" value="UniProtKB-KW"/>
</dbReference>